<feature type="transmembrane region" description="Helical" evidence="1">
    <location>
        <begin position="187"/>
        <end position="209"/>
    </location>
</feature>
<feature type="non-terminal residue" evidence="2">
    <location>
        <position position="1"/>
    </location>
</feature>
<reference evidence="2" key="1">
    <citation type="journal article" date="2020" name="Fungal Divers.">
        <title>Resolving the Mortierellaceae phylogeny through synthesis of multi-gene phylogenetics and phylogenomics.</title>
        <authorList>
            <person name="Vandepol N."/>
            <person name="Liber J."/>
            <person name="Desiro A."/>
            <person name="Na H."/>
            <person name="Kennedy M."/>
            <person name="Barry K."/>
            <person name="Grigoriev I.V."/>
            <person name="Miller A.N."/>
            <person name="O'Donnell K."/>
            <person name="Stajich J.E."/>
            <person name="Bonito G."/>
        </authorList>
    </citation>
    <scope>NUCLEOTIDE SEQUENCE</scope>
    <source>
        <strain evidence="2">NVP60</strain>
    </source>
</reference>
<protein>
    <submittedName>
        <fullName evidence="2">Uncharacterized protein</fullName>
    </submittedName>
</protein>
<organism evidence="2 3">
    <name type="scientific">Linnemannia gamsii</name>
    <dbReference type="NCBI Taxonomy" id="64522"/>
    <lineage>
        <taxon>Eukaryota</taxon>
        <taxon>Fungi</taxon>
        <taxon>Fungi incertae sedis</taxon>
        <taxon>Mucoromycota</taxon>
        <taxon>Mortierellomycotina</taxon>
        <taxon>Mortierellomycetes</taxon>
        <taxon>Mortierellales</taxon>
        <taxon>Mortierellaceae</taxon>
        <taxon>Linnemannia</taxon>
    </lineage>
</organism>
<proteinExistence type="predicted"/>
<dbReference type="EMBL" id="JAAAIN010003891">
    <property type="protein sequence ID" value="KAG0283597.1"/>
    <property type="molecule type" value="Genomic_DNA"/>
</dbReference>
<evidence type="ECO:0000313" key="3">
    <source>
        <dbReference type="Proteomes" id="UP000823405"/>
    </source>
</evidence>
<sequence>GLVPGSSIPPIYLYEPITLSGNTVACYMELYIYTFQGYPGSGYTQTFRSELHCNQAYTGNASLVPSSAYESKRVFNHTSYVKSAYVNSPKDTAGVMLALVGNHSQTVPASTYGISQAACYYIQGQPLDSSYQKCGLDYYQRNSTTVPITLIMKEYFDRSEALMTVLNTETPFTCERCRAQDITFSNFTAYLAGLKTYIGGFTTVFLLFIGR</sequence>
<accession>A0A9P6QLX9</accession>
<feature type="non-terminal residue" evidence="2">
    <location>
        <position position="211"/>
    </location>
</feature>
<keyword evidence="3" id="KW-1185">Reference proteome</keyword>
<evidence type="ECO:0000256" key="1">
    <source>
        <dbReference type="SAM" id="Phobius"/>
    </source>
</evidence>
<dbReference type="AlphaFoldDB" id="A0A9P6QLX9"/>
<keyword evidence="1" id="KW-0472">Membrane</keyword>
<dbReference type="Proteomes" id="UP000823405">
    <property type="component" value="Unassembled WGS sequence"/>
</dbReference>
<keyword evidence="1" id="KW-1133">Transmembrane helix</keyword>
<evidence type="ECO:0000313" key="2">
    <source>
        <dbReference type="EMBL" id="KAG0283597.1"/>
    </source>
</evidence>
<name>A0A9P6QLX9_9FUNG</name>
<dbReference type="OrthoDB" id="2402566at2759"/>
<gene>
    <name evidence="2" type="ORF">BGZ97_008480</name>
</gene>
<keyword evidence="1" id="KW-0812">Transmembrane</keyword>
<comment type="caution">
    <text evidence="2">The sequence shown here is derived from an EMBL/GenBank/DDBJ whole genome shotgun (WGS) entry which is preliminary data.</text>
</comment>